<feature type="region of interest" description="Disordered" evidence="1">
    <location>
        <begin position="1"/>
        <end position="24"/>
    </location>
</feature>
<evidence type="ECO:0000256" key="1">
    <source>
        <dbReference type="SAM" id="MobiDB-lite"/>
    </source>
</evidence>
<accession>A0A6J5KL92</accession>
<protein>
    <submittedName>
        <fullName evidence="2">Uncharacterized protein</fullName>
    </submittedName>
</protein>
<sequence>MSDGLTTPELTPNAGEPTAPTQAIAPEPIEYDTPIVDDGLPFTPVVIGPANAS</sequence>
<proteinExistence type="predicted"/>
<evidence type="ECO:0000313" key="2">
    <source>
        <dbReference type="EMBL" id="CAB4121110.1"/>
    </source>
</evidence>
<name>A0A6J5KL92_9CAUD</name>
<reference evidence="2" key="1">
    <citation type="submission" date="2020-04" db="EMBL/GenBank/DDBJ databases">
        <authorList>
            <person name="Chiriac C."/>
            <person name="Salcher M."/>
            <person name="Ghai R."/>
            <person name="Kavagutti S V."/>
        </authorList>
    </citation>
    <scope>NUCLEOTIDE SEQUENCE</scope>
</reference>
<feature type="compositionally biased region" description="Polar residues" evidence="1">
    <location>
        <begin position="1"/>
        <end position="10"/>
    </location>
</feature>
<organism evidence="2">
    <name type="scientific">uncultured Caudovirales phage</name>
    <dbReference type="NCBI Taxonomy" id="2100421"/>
    <lineage>
        <taxon>Viruses</taxon>
        <taxon>Duplodnaviria</taxon>
        <taxon>Heunggongvirae</taxon>
        <taxon>Uroviricota</taxon>
        <taxon>Caudoviricetes</taxon>
        <taxon>Peduoviridae</taxon>
        <taxon>Maltschvirus</taxon>
        <taxon>Maltschvirus maltsch</taxon>
    </lineage>
</organism>
<gene>
    <name evidence="2" type="ORF">UFOVP7_40</name>
</gene>
<dbReference type="EMBL" id="LR796141">
    <property type="protein sequence ID" value="CAB4121110.1"/>
    <property type="molecule type" value="Genomic_DNA"/>
</dbReference>